<evidence type="ECO:0000313" key="1">
    <source>
        <dbReference type="EMBL" id="THD22055.1"/>
    </source>
</evidence>
<keyword evidence="2" id="KW-1185">Reference proteome</keyword>
<accession>A0A4E0R4J2</accession>
<proteinExistence type="predicted"/>
<sequence length="221" mass="25361">MNRKSIAVDNEFLENNVFDMLEDMMATLLVQNPENPFRTMLTKVLEYNECNMCSLDGIAKDLECISYQSSLLLPKCKAAYQRVTQLSKSLRPPASIGDVTASLFSQICRNCHGTEMVIESLQLRNRFYISPADFASVISTAKNFQEFCRQCYALYSNFHDSPVQLYQIVEVALQESSPRITKNDDVSLKTNSRNQRVMTREEFMERAVGLFIKSINISYKR</sequence>
<reference evidence="1" key="1">
    <citation type="submission" date="2019-03" db="EMBL/GenBank/DDBJ databases">
        <title>Improved annotation for the trematode Fasciola hepatica.</title>
        <authorList>
            <person name="Choi Y.-J."/>
            <person name="Martin J."/>
            <person name="Mitreva M."/>
        </authorList>
    </citation>
    <scope>NUCLEOTIDE SEQUENCE [LARGE SCALE GENOMIC DNA]</scope>
</reference>
<organism evidence="1 2">
    <name type="scientific">Fasciola hepatica</name>
    <name type="common">Liver fluke</name>
    <dbReference type="NCBI Taxonomy" id="6192"/>
    <lineage>
        <taxon>Eukaryota</taxon>
        <taxon>Metazoa</taxon>
        <taxon>Spiralia</taxon>
        <taxon>Lophotrochozoa</taxon>
        <taxon>Platyhelminthes</taxon>
        <taxon>Trematoda</taxon>
        <taxon>Digenea</taxon>
        <taxon>Plagiorchiida</taxon>
        <taxon>Echinostomata</taxon>
        <taxon>Echinostomatoidea</taxon>
        <taxon>Fasciolidae</taxon>
        <taxon>Fasciola</taxon>
    </lineage>
</organism>
<dbReference type="EMBL" id="JXXN02003031">
    <property type="protein sequence ID" value="THD22055.1"/>
    <property type="molecule type" value="Genomic_DNA"/>
</dbReference>
<comment type="caution">
    <text evidence="1">The sequence shown here is derived from an EMBL/GenBank/DDBJ whole genome shotgun (WGS) entry which is preliminary data.</text>
</comment>
<evidence type="ECO:0000313" key="2">
    <source>
        <dbReference type="Proteomes" id="UP000230066"/>
    </source>
</evidence>
<protein>
    <submittedName>
        <fullName evidence="1">Uncharacterized protein</fullName>
    </submittedName>
</protein>
<dbReference type="AlphaFoldDB" id="A0A4E0R4J2"/>
<name>A0A4E0R4J2_FASHE</name>
<gene>
    <name evidence="1" type="ORF">D915_007220</name>
</gene>
<dbReference type="Proteomes" id="UP000230066">
    <property type="component" value="Unassembled WGS sequence"/>
</dbReference>